<evidence type="ECO:0000256" key="4">
    <source>
        <dbReference type="ARBA" id="ARBA00022475"/>
    </source>
</evidence>
<feature type="transmembrane region" description="Helical" evidence="8">
    <location>
        <begin position="20"/>
        <end position="40"/>
    </location>
</feature>
<accession>A0A0N8S603</accession>
<feature type="transmembrane region" description="Helical" evidence="8">
    <location>
        <begin position="241"/>
        <end position="259"/>
    </location>
</feature>
<dbReference type="Pfam" id="PF01925">
    <property type="entry name" value="TauE"/>
    <property type="match status" value="1"/>
</dbReference>
<dbReference type="GO" id="GO:0005886">
    <property type="term" value="C:plasma membrane"/>
    <property type="evidence" value="ECO:0007669"/>
    <property type="project" value="UniProtKB-SubCell"/>
</dbReference>
<dbReference type="InterPro" id="IPR052017">
    <property type="entry name" value="TSUP"/>
</dbReference>
<dbReference type="EMBL" id="LJQU01000269">
    <property type="protein sequence ID" value="KPX94631.1"/>
    <property type="molecule type" value="Genomic_DNA"/>
</dbReference>
<evidence type="ECO:0000256" key="6">
    <source>
        <dbReference type="ARBA" id="ARBA00022989"/>
    </source>
</evidence>
<dbReference type="PANTHER" id="PTHR30269:SF32">
    <property type="entry name" value="MEMBRANE TRANSPORTER PROTEIN-RELATED"/>
    <property type="match status" value="1"/>
</dbReference>
<feature type="transmembrane region" description="Helical" evidence="8">
    <location>
        <begin position="120"/>
        <end position="140"/>
    </location>
</feature>
<dbReference type="PANTHER" id="PTHR30269">
    <property type="entry name" value="TRANSMEMBRANE PROTEIN YFCA"/>
    <property type="match status" value="1"/>
</dbReference>
<feature type="transmembrane region" description="Helical" evidence="8">
    <location>
        <begin position="47"/>
        <end position="70"/>
    </location>
</feature>
<sequence length="261" mass="27236">MDLGRDAMHSILDFYQTLGWGLSALVIGTFLLAGTVKGVIGLGLPTVAMGLLGLAMLPAQAAALLIIPSTFTNVWQLATGGNLRPLMKRLWPMLGMILIGTLAGAFWLGMSGSHSMTRALGGALFLYALSGLLLPTFRVAAAKERWLGPLCGLITGVVASATGVFVIPVVPYLQALGLERNQLVQALGLSFTVSTLALAAGLSWNGALGGAELGASTLALMPALLGMLLGQWLRQRISAALFKRVFFIGMGLLGLHLLIKG</sequence>
<comment type="subcellular location">
    <subcellularLocation>
        <location evidence="1 8">Cell membrane</location>
        <topology evidence="1 8">Multi-pass membrane protein</topology>
    </subcellularLocation>
</comment>
<evidence type="ECO:0000256" key="3">
    <source>
        <dbReference type="ARBA" id="ARBA00022448"/>
    </source>
</evidence>
<evidence type="ECO:0000256" key="5">
    <source>
        <dbReference type="ARBA" id="ARBA00022692"/>
    </source>
</evidence>
<keyword evidence="4 8" id="KW-1003">Cell membrane</keyword>
<name>A0A0N8S603_PSEA0</name>
<comment type="similarity">
    <text evidence="2 8">Belongs to the 4-toluene sulfonate uptake permease (TSUP) (TC 2.A.102) family.</text>
</comment>
<feature type="transmembrane region" description="Helical" evidence="8">
    <location>
        <begin position="90"/>
        <end position="108"/>
    </location>
</feature>
<proteinExistence type="inferred from homology"/>
<keyword evidence="5 8" id="KW-0812">Transmembrane</keyword>
<dbReference type="PATRIC" id="fig|34065.5.peg.1402"/>
<reference evidence="9 10" key="1">
    <citation type="submission" date="2015-09" db="EMBL/GenBank/DDBJ databases">
        <title>Genome announcement of multiple Pseudomonas syringae strains.</title>
        <authorList>
            <person name="Thakur S."/>
            <person name="Wang P.W."/>
            <person name="Gong Y."/>
            <person name="Weir B.S."/>
            <person name="Guttman D.S."/>
        </authorList>
    </citation>
    <scope>NUCLEOTIDE SEQUENCE [LARGE SCALE GENOMIC DNA]</scope>
    <source>
        <strain evidence="9 10">ICMP4331</strain>
    </source>
</reference>
<evidence type="ECO:0000256" key="1">
    <source>
        <dbReference type="ARBA" id="ARBA00004651"/>
    </source>
</evidence>
<keyword evidence="3" id="KW-0813">Transport</keyword>
<keyword evidence="7 8" id="KW-0472">Membrane</keyword>
<organism evidence="9 10">
    <name type="scientific">Pseudomonas amygdali pv. mori</name>
    <dbReference type="NCBI Taxonomy" id="34065"/>
    <lineage>
        <taxon>Bacteria</taxon>
        <taxon>Pseudomonadati</taxon>
        <taxon>Pseudomonadota</taxon>
        <taxon>Gammaproteobacteria</taxon>
        <taxon>Pseudomonadales</taxon>
        <taxon>Pseudomonadaceae</taxon>
        <taxon>Pseudomonas</taxon>
        <taxon>Pseudomonas amygdali</taxon>
    </lineage>
</organism>
<keyword evidence="6 8" id="KW-1133">Transmembrane helix</keyword>
<comment type="caution">
    <text evidence="9">The sequence shown here is derived from an EMBL/GenBank/DDBJ whole genome shotgun (WGS) entry which is preliminary data.</text>
</comment>
<evidence type="ECO:0000313" key="10">
    <source>
        <dbReference type="Proteomes" id="UP000050420"/>
    </source>
</evidence>
<dbReference type="Proteomes" id="UP000050420">
    <property type="component" value="Unassembled WGS sequence"/>
</dbReference>
<feature type="transmembrane region" description="Helical" evidence="8">
    <location>
        <begin position="146"/>
        <end position="171"/>
    </location>
</feature>
<dbReference type="AlphaFoldDB" id="A0A0N8S603"/>
<protein>
    <recommendedName>
        <fullName evidence="8">Probable membrane transporter protein</fullName>
    </recommendedName>
</protein>
<feature type="transmembrane region" description="Helical" evidence="8">
    <location>
        <begin position="183"/>
        <end position="204"/>
    </location>
</feature>
<evidence type="ECO:0000256" key="7">
    <source>
        <dbReference type="ARBA" id="ARBA00023136"/>
    </source>
</evidence>
<feature type="transmembrane region" description="Helical" evidence="8">
    <location>
        <begin position="210"/>
        <end position="229"/>
    </location>
</feature>
<dbReference type="InterPro" id="IPR002781">
    <property type="entry name" value="TM_pro_TauE-like"/>
</dbReference>
<evidence type="ECO:0000313" key="9">
    <source>
        <dbReference type="EMBL" id="KPX94631.1"/>
    </source>
</evidence>
<evidence type="ECO:0000256" key="2">
    <source>
        <dbReference type="ARBA" id="ARBA00009142"/>
    </source>
</evidence>
<evidence type="ECO:0000256" key="8">
    <source>
        <dbReference type="RuleBase" id="RU363041"/>
    </source>
</evidence>
<gene>
    <name evidence="9" type="ORF">ALO63_04659</name>
</gene>